<evidence type="ECO:0000313" key="2">
    <source>
        <dbReference type="EMBL" id="KAG6947545.1"/>
    </source>
</evidence>
<proteinExistence type="predicted"/>
<dbReference type="PANTHER" id="PTHR47723">
    <property type="entry name" value="OS05G0353850 PROTEIN"/>
    <property type="match status" value="1"/>
</dbReference>
<accession>A0A8J5IA11</accession>
<reference evidence="2" key="1">
    <citation type="submission" date="2021-01" db="EMBL/GenBank/DDBJ databases">
        <title>Phytophthora aleatoria, a newly-described species from Pinus radiata is distinct from Phytophthora cactorum isolates based on comparative genomics.</title>
        <authorList>
            <person name="Mcdougal R."/>
            <person name="Panda P."/>
            <person name="Williams N."/>
            <person name="Studholme D.J."/>
        </authorList>
    </citation>
    <scope>NUCLEOTIDE SEQUENCE</scope>
    <source>
        <strain evidence="2">NZFS 4037</strain>
    </source>
</reference>
<dbReference type="Pfam" id="PF13456">
    <property type="entry name" value="RVT_3"/>
    <property type="match status" value="1"/>
</dbReference>
<gene>
    <name evidence="2" type="ORF">JG688_00015494</name>
</gene>
<organism evidence="2 3">
    <name type="scientific">Phytophthora aleatoria</name>
    <dbReference type="NCBI Taxonomy" id="2496075"/>
    <lineage>
        <taxon>Eukaryota</taxon>
        <taxon>Sar</taxon>
        <taxon>Stramenopiles</taxon>
        <taxon>Oomycota</taxon>
        <taxon>Peronosporomycetes</taxon>
        <taxon>Peronosporales</taxon>
        <taxon>Peronosporaceae</taxon>
        <taxon>Phytophthora</taxon>
    </lineage>
</organism>
<protein>
    <recommendedName>
        <fullName evidence="1">RNase H type-1 domain-containing protein</fullName>
    </recommendedName>
</protein>
<evidence type="ECO:0000259" key="1">
    <source>
        <dbReference type="Pfam" id="PF13456"/>
    </source>
</evidence>
<dbReference type="AlphaFoldDB" id="A0A8J5IA11"/>
<dbReference type="GO" id="GO:0003676">
    <property type="term" value="F:nucleic acid binding"/>
    <property type="evidence" value="ECO:0007669"/>
    <property type="project" value="InterPro"/>
</dbReference>
<dbReference type="InterPro" id="IPR053151">
    <property type="entry name" value="RNase_H-like"/>
</dbReference>
<evidence type="ECO:0000313" key="3">
    <source>
        <dbReference type="Proteomes" id="UP000709295"/>
    </source>
</evidence>
<name>A0A8J5IA11_9STRA</name>
<dbReference type="PANTHER" id="PTHR47723:SF19">
    <property type="entry name" value="POLYNUCLEOTIDYL TRANSFERASE, RIBONUCLEASE H-LIKE SUPERFAMILY PROTEIN"/>
    <property type="match status" value="1"/>
</dbReference>
<sequence length="158" mass="17864">MVSVSYAVRTTNNAAEYQGLLHGLRYTARNKIYELNVAGDSNVILPQLRRRRIPNGSHLKGVYTQCRQLADRLMITSWTHHVRQFNKLADRLANIAMDSRKSTQVFPEDLPTLPTYWATAVESLQGGMDHWIDLYPDTEDDGRSPNIYGVDCHACASA</sequence>
<comment type="caution">
    <text evidence="2">The sequence shown here is derived from an EMBL/GenBank/DDBJ whole genome shotgun (WGS) entry which is preliminary data.</text>
</comment>
<dbReference type="InterPro" id="IPR002156">
    <property type="entry name" value="RNaseH_domain"/>
</dbReference>
<dbReference type="EMBL" id="JAENGY010001691">
    <property type="protein sequence ID" value="KAG6947545.1"/>
    <property type="molecule type" value="Genomic_DNA"/>
</dbReference>
<dbReference type="Proteomes" id="UP000709295">
    <property type="component" value="Unassembled WGS sequence"/>
</dbReference>
<dbReference type="GO" id="GO:0004523">
    <property type="term" value="F:RNA-DNA hybrid ribonuclease activity"/>
    <property type="evidence" value="ECO:0007669"/>
    <property type="project" value="InterPro"/>
</dbReference>
<keyword evidence="3" id="KW-1185">Reference proteome</keyword>
<feature type="domain" description="RNase H type-1" evidence="1">
    <location>
        <begin position="9"/>
        <end position="95"/>
    </location>
</feature>